<keyword evidence="1" id="KW-0812">Transmembrane</keyword>
<protein>
    <submittedName>
        <fullName evidence="2">Transmembrane protein 125b</fullName>
    </submittedName>
</protein>
<reference evidence="2 3" key="2">
    <citation type="submission" date="2017-04" db="EMBL/GenBank/DDBJ databases">
        <title>CpG methylation of centromeres and impact of large insertions on vertebrate speciation.</title>
        <authorList>
            <person name="Ichikawa K."/>
            <person name="Yoshimura J."/>
            <person name="Morishita S."/>
        </authorList>
    </citation>
    <scope>NUCLEOTIDE SEQUENCE</scope>
    <source>
        <strain evidence="2 3">HNI</strain>
    </source>
</reference>
<organism evidence="2 3">
    <name type="scientific">Oryzias latipes</name>
    <name type="common">Japanese rice fish</name>
    <name type="synonym">Japanese killifish</name>
    <dbReference type="NCBI Taxonomy" id="8090"/>
    <lineage>
        <taxon>Eukaryota</taxon>
        <taxon>Metazoa</taxon>
        <taxon>Chordata</taxon>
        <taxon>Craniata</taxon>
        <taxon>Vertebrata</taxon>
        <taxon>Euteleostomi</taxon>
        <taxon>Actinopterygii</taxon>
        <taxon>Neopterygii</taxon>
        <taxon>Teleostei</taxon>
        <taxon>Neoteleostei</taxon>
        <taxon>Acanthomorphata</taxon>
        <taxon>Ovalentaria</taxon>
        <taxon>Atherinomorphae</taxon>
        <taxon>Beloniformes</taxon>
        <taxon>Adrianichthyidae</taxon>
        <taxon>Oryziinae</taxon>
        <taxon>Oryzias</taxon>
    </lineage>
</organism>
<name>A0A3P9M368_ORYLA</name>
<evidence type="ECO:0000313" key="3">
    <source>
        <dbReference type="Proteomes" id="UP000265180"/>
    </source>
</evidence>
<evidence type="ECO:0000313" key="2">
    <source>
        <dbReference type="Ensembl" id="ENSORLP00020027502.1"/>
    </source>
</evidence>
<feature type="transmembrane region" description="Helical" evidence="1">
    <location>
        <begin position="41"/>
        <end position="62"/>
    </location>
</feature>
<reference evidence="2" key="4">
    <citation type="submission" date="2025-09" db="UniProtKB">
        <authorList>
            <consortium name="Ensembl"/>
        </authorList>
    </citation>
    <scope>IDENTIFICATION</scope>
    <source>
        <strain evidence="2">HNI</strain>
    </source>
</reference>
<accession>A0A3P9M368</accession>
<dbReference type="Ensembl" id="ENSORLT00020030981.1">
    <property type="protein sequence ID" value="ENSORLP00020027502.1"/>
    <property type="gene ID" value="ENSORLG00020010486.1"/>
</dbReference>
<sequence>MSELRARPLEQLLYLDRARIRPRVLEDQVELWWFREPQHSLFCYSVSVALIVGLGLGGVGLLSTTTSLSGPWRLGVGTTLCLLALAVLLKQLLSSAIQDMNCVRSRSRIEQLKSGGRGDPALILAVGLAVTVCGTILLCVATLTVQRYDRRGMLVSGIVLMISGASMALAVVAYGVLMQFKRRRERRRRRRVRVSRARRLDGQAARVLSVTGEQIGETFTSWTSLI</sequence>
<reference key="1">
    <citation type="journal article" date="2007" name="Nature">
        <title>The medaka draft genome and insights into vertebrate genome evolution.</title>
        <authorList>
            <person name="Kasahara M."/>
            <person name="Naruse K."/>
            <person name="Sasaki S."/>
            <person name="Nakatani Y."/>
            <person name="Qu W."/>
            <person name="Ahsan B."/>
            <person name="Yamada T."/>
            <person name="Nagayasu Y."/>
            <person name="Doi K."/>
            <person name="Kasai Y."/>
            <person name="Jindo T."/>
            <person name="Kobayashi D."/>
            <person name="Shimada A."/>
            <person name="Toyoda A."/>
            <person name="Kuroki Y."/>
            <person name="Fujiyama A."/>
            <person name="Sasaki T."/>
            <person name="Shimizu A."/>
            <person name="Asakawa S."/>
            <person name="Shimizu N."/>
            <person name="Hashimoto S."/>
            <person name="Yang J."/>
            <person name="Lee Y."/>
            <person name="Matsushima K."/>
            <person name="Sugano S."/>
            <person name="Sakaizumi M."/>
            <person name="Narita T."/>
            <person name="Ohishi K."/>
            <person name="Haga S."/>
            <person name="Ohta F."/>
            <person name="Nomoto H."/>
            <person name="Nogata K."/>
            <person name="Morishita T."/>
            <person name="Endo T."/>
            <person name="Shin-I T."/>
            <person name="Takeda H."/>
            <person name="Morishita S."/>
            <person name="Kohara Y."/>
        </authorList>
    </citation>
    <scope>NUCLEOTIDE SEQUENCE [LARGE SCALE GENOMIC DNA]</scope>
    <source>
        <strain>Hd-rR</strain>
    </source>
</reference>
<reference evidence="2" key="3">
    <citation type="submission" date="2025-08" db="UniProtKB">
        <authorList>
            <consortium name="Ensembl"/>
        </authorList>
    </citation>
    <scope>IDENTIFICATION</scope>
    <source>
        <strain evidence="2">HNI</strain>
    </source>
</reference>
<dbReference type="AlphaFoldDB" id="A0A3P9M368"/>
<keyword evidence="1" id="KW-1133">Transmembrane helix</keyword>
<proteinExistence type="predicted"/>
<evidence type="ECO:0000256" key="1">
    <source>
        <dbReference type="SAM" id="Phobius"/>
    </source>
</evidence>
<dbReference type="InterPro" id="IPR028165">
    <property type="entry name" value="TMEM125"/>
</dbReference>
<dbReference type="PANTHER" id="PTHR31416:SF1">
    <property type="entry name" value="TRANSMEMBRANE PROTEIN 125"/>
    <property type="match status" value="1"/>
</dbReference>
<dbReference type="Pfam" id="PF15109">
    <property type="entry name" value="TMEM125"/>
    <property type="match status" value="1"/>
</dbReference>
<feature type="transmembrane region" description="Helical" evidence="1">
    <location>
        <begin position="157"/>
        <end position="180"/>
    </location>
</feature>
<keyword evidence="1" id="KW-0472">Membrane</keyword>
<feature type="transmembrane region" description="Helical" evidence="1">
    <location>
        <begin position="74"/>
        <end position="100"/>
    </location>
</feature>
<dbReference type="Proteomes" id="UP000265180">
    <property type="component" value="Chromosome 17"/>
</dbReference>
<feature type="transmembrane region" description="Helical" evidence="1">
    <location>
        <begin position="121"/>
        <end position="145"/>
    </location>
</feature>
<dbReference type="PANTHER" id="PTHR31416">
    <property type="entry name" value="TRANSMEMBRANE PROTEIN 125"/>
    <property type="match status" value="1"/>
</dbReference>